<dbReference type="Pfam" id="PF20603">
    <property type="entry name" value="Bact_hydrolase"/>
    <property type="match status" value="1"/>
</dbReference>
<evidence type="ECO:0000313" key="1">
    <source>
        <dbReference type="EMBL" id="NHF59701.1"/>
    </source>
</evidence>
<dbReference type="InterPro" id="IPR046766">
    <property type="entry name" value="Bact_hydrolase"/>
</dbReference>
<comment type="caution">
    <text evidence="1">The sequence shown here is derived from an EMBL/GenBank/DDBJ whole genome shotgun (WGS) entry which is preliminary data.</text>
</comment>
<reference evidence="1" key="1">
    <citation type="submission" date="2019-07" db="EMBL/GenBank/DDBJ databases">
        <authorList>
            <person name="De-Chao Zhang Q."/>
        </authorList>
    </citation>
    <scope>NUCLEOTIDE SEQUENCE</scope>
    <source>
        <strain evidence="1">TP-CH-4</strain>
    </source>
</reference>
<dbReference type="RefSeq" id="WP_152574191.1">
    <property type="nucleotide sequence ID" value="NZ_VIKU02000002.1"/>
</dbReference>
<reference evidence="1" key="2">
    <citation type="submission" date="2020-03" db="EMBL/GenBank/DDBJ databases">
        <title>Flavobacteriaceae bacterium strain TP-CH-4, a member of the family Flavobacteriaceae isolated from a deep-sea seamount.</title>
        <authorList>
            <person name="Zhang D.-C."/>
        </authorList>
    </citation>
    <scope>NUCLEOTIDE SEQUENCE</scope>
    <source>
        <strain evidence="1">TP-CH-4</strain>
    </source>
</reference>
<organism evidence="1 2">
    <name type="scientific">Pelagihabitans pacificus</name>
    <dbReference type="NCBI Taxonomy" id="2696054"/>
    <lineage>
        <taxon>Bacteria</taxon>
        <taxon>Pseudomonadati</taxon>
        <taxon>Bacteroidota</taxon>
        <taxon>Flavobacteriia</taxon>
        <taxon>Flavobacteriales</taxon>
        <taxon>Flavobacteriaceae</taxon>
        <taxon>Pelagihabitans</taxon>
    </lineage>
</organism>
<keyword evidence="2" id="KW-1185">Reference proteome</keyword>
<evidence type="ECO:0000313" key="2">
    <source>
        <dbReference type="Proteomes" id="UP000707206"/>
    </source>
</evidence>
<dbReference type="EMBL" id="VIKU02000002">
    <property type="protein sequence ID" value="NHF59701.1"/>
    <property type="molecule type" value="Genomic_DNA"/>
</dbReference>
<gene>
    <name evidence="1" type="ORF">FK220_010135</name>
</gene>
<accession>A0A967EAS2</accession>
<sequence>MELIKEEVKQAKQTKDTCCPVFHPESWDGKTVEWNRKKFIKATIPIFFHMPLPAMISNRVTKMMKLAEDAKALSENPEDILLLFIDPNAFKSEIYLSVIDIVPGAINTELSGTFRARVFDGPFNAAPKFMKQMDTDLENQEKKAKNYYVHYAYCPKCAKETGHNYMVLFAELTED</sequence>
<dbReference type="AlphaFoldDB" id="A0A967EAS2"/>
<proteinExistence type="predicted"/>
<protein>
    <submittedName>
        <fullName evidence="1">Uncharacterized protein</fullName>
    </submittedName>
</protein>
<dbReference type="Proteomes" id="UP000707206">
    <property type="component" value="Unassembled WGS sequence"/>
</dbReference>
<name>A0A967EAS2_9FLAO</name>